<accession>A0ABT7QME2</accession>
<gene>
    <name evidence="2" type="ORF">NQX30_05665</name>
</gene>
<dbReference type="Proteomes" id="UP001168167">
    <property type="component" value="Unassembled WGS sequence"/>
</dbReference>
<reference evidence="2" key="2">
    <citation type="journal article" date="2023" name="Microbiome">
        <title>Synthase-selected sorting approach identifies a beta-lactone synthase in a nudibranch symbiotic bacterium.</title>
        <authorList>
            <person name="Dzunkova M."/>
            <person name="La Clair J.J."/>
            <person name="Tyml T."/>
            <person name="Doud D."/>
            <person name="Schulz F."/>
            <person name="Piquer-Esteban S."/>
            <person name="Porcel Sanchis D."/>
            <person name="Osborn A."/>
            <person name="Robinson D."/>
            <person name="Louie K.B."/>
            <person name="Bowen B.P."/>
            <person name="Bowers R.M."/>
            <person name="Lee J."/>
            <person name="Arnau V."/>
            <person name="Diaz-Villanueva W."/>
            <person name="Stepanauskas R."/>
            <person name="Gosliner T."/>
            <person name="Date S.V."/>
            <person name="Northen T.R."/>
            <person name="Cheng J.F."/>
            <person name="Burkart M.D."/>
            <person name="Woyke T."/>
        </authorList>
    </citation>
    <scope>NUCLEOTIDE SEQUENCE</scope>
    <source>
        <strain evidence="2">Df01</strain>
    </source>
</reference>
<comment type="caution">
    <text evidence="2">The sequence shown here is derived from an EMBL/GenBank/DDBJ whole genome shotgun (WGS) entry which is preliminary data.</text>
</comment>
<proteinExistence type="predicted"/>
<evidence type="ECO:0000313" key="2">
    <source>
        <dbReference type="EMBL" id="MDM5147854.1"/>
    </source>
</evidence>
<evidence type="ECO:0000313" key="3">
    <source>
        <dbReference type="Proteomes" id="UP001168167"/>
    </source>
</evidence>
<feature type="domain" description="Tip attachment protein J" evidence="1">
    <location>
        <begin position="412"/>
        <end position="568"/>
    </location>
</feature>
<reference evidence="2" key="1">
    <citation type="submission" date="2022-08" db="EMBL/GenBank/DDBJ databases">
        <authorList>
            <person name="Dzunkova M."/>
            <person name="La Clair J."/>
            <person name="Tyml T."/>
            <person name="Doud D."/>
            <person name="Schulz F."/>
            <person name="Piquer S."/>
            <person name="Porcel Sanchis D."/>
            <person name="Osborn A."/>
            <person name="Robinson D."/>
            <person name="Louie K.B."/>
            <person name="Bowen B.P."/>
            <person name="Bowers R."/>
            <person name="Lee J."/>
            <person name="Arnau Llombart V."/>
            <person name="Diaz Villanueva W."/>
            <person name="Gosliner T."/>
            <person name="Northen T."/>
            <person name="Cheng J.-F."/>
            <person name="Burkart M.D."/>
            <person name="Woyke T."/>
        </authorList>
    </citation>
    <scope>NUCLEOTIDE SEQUENCE</scope>
    <source>
        <strain evidence="2">Df01</strain>
    </source>
</reference>
<sequence length="593" mass="65438">MGSITCSITVREDGETITLVTPYISGACTLKIYGHAIIRVRVADGVWTSYGTESKKVRYAIQSGELDRERELAGERCARSYYAETVDNTFNGTLDLTSLVTTRTILEIEITAVTNVTAELTAAKHHSLGVDEVHHNVLTLDGAVITKSVGKDGSELVRTLNGENITAVAIDIEAQLYQLSSSSEASLTATLSVILVNEDGDEYNFSDYVTDVPPGLSFSGSRLTLTNGSRETMRRTIQTDIALNNGLTTNTTIKITRITSEPTSSTQFAKINIPRLRAFRSANTNYENQNRVQMSAQASETLNGRIERFNAIVDARIPTWDATAEAWATTKTVSSNPAAAMRYFMIGEKDNNNELLWGVGLETDQLDDAALGAWYEFCELEELEFNAVIDTRRRVDQVIEFIAAAGHGFVSWATGRFSVLPDYPHAGTENTRWAAITPVAAITDDDIVSRNNSSTMRYDTTLRQKYGGVEVVYRNSADGYQQETIRHRLEGQPNHLPLKRVDLFGVTTTAVAEREAELRARWLIHRSAKLTWRMSALNMHLTVGDIVTITSDFFGDETSRQFKLTAITNTSDTEISLEAIKDDANSFSAAVTV</sequence>
<name>A0ABT7QME2_9GAMM</name>
<dbReference type="InterPro" id="IPR032876">
    <property type="entry name" value="J_dom"/>
</dbReference>
<keyword evidence="3" id="KW-1185">Reference proteome</keyword>
<evidence type="ECO:0000259" key="1">
    <source>
        <dbReference type="Pfam" id="PF13550"/>
    </source>
</evidence>
<protein>
    <submittedName>
        <fullName evidence="2">Phage tail protein</fullName>
    </submittedName>
</protein>
<organism evidence="2 3">
    <name type="scientific">Candidatus Doriopsillibacter californiensis</name>
    <dbReference type="NCBI Taxonomy" id="2970740"/>
    <lineage>
        <taxon>Bacteria</taxon>
        <taxon>Pseudomonadati</taxon>
        <taxon>Pseudomonadota</taxon>
        <taxon>Gammaproteobacteria</taxon>
        <taxon>Candidatus Tethybacterales</taxon>
        <taxon>Candidatus Persebacteraceae</taxon>
        <taxon>Candidatus Doriopsillibacter</taxon>
    </lineage>
</organism>
<dbReference type="Pfam" id="PF13550">
    <property type="entry name" value="Phage-tail_3"/>
    <property type="match status" value="1"/>
</dbReference>
<dbReference type="EMBL" id="JANQAO010000003">
    <property type="protein sequence ID" value="MDM5147854.1"/>
    <property type="molecule type" value="Genomic_DNA"/>
</dbReference>